<dbReference type="EMBL" id="ML121560">
    <property type="protein sequence ID" value="RPB21332.1"/>
    <property type="molecule type" value="Genomic_DNA"/>
</dbReference>
<dbReference type="GO" id="GO:0006888">
    <property type="term" value="P:endoplasmic reticulum to Golgi vesicle-mediated transport"/>
    <property type="evidence" value="ECO:0007669"/>
    <property type="project" value="TreeGrafter"/>
</dbReference>
<dbReference type="OrthoDB" id="5229808at2759"/>
<keyword evidence="2" id="KW-1133">Transmembrane helix</keyword>
<proteinExistence type="predicted"/>
<name>A0A3N4LIR8_9PEZI</name>
<dbReference type="GO" id="GO:0051082">
    <property type="term" value="F:unfolded protein binding"/>
    <property type="evidence" value="ECO:0007669"/>
    <property type="project" value="TreeGrafter"/>
</dbReference>
<evidence type="ECO:0000256" key="1">
    <source>
        <dbReference type="SAM" id="MobiDB-lite"/>
    </source>
</evidence>
<dbReference type="FunCoup" id="A0A3N4LIR8">
    <property type="interactions" value="47"/>
</dbReference>
<dbReference type="AlphaFoldDB" id="A0A3N4LIR8"/>
<keyword evidence="4" id="KW-1185">Reference proteome</keyword>
<dbReference type="GO" id="GO:0005789">
    <property type="term" value="C:endoplasmic reticulum membrane"/>
    <property type="evidence" value="ECO:0007669"/>
    <property type="project" value="TreeGrafter"/>
</dbReference>
<feature type="transmembrane region" description="Helical" evidence="2">
    <location>
        <begin position="7"/>
        <end position="28"/>
    </location>
</feature>
<feature type="transmembrane region" description="Helical" evidence="2">
    <location>
        <begin position="90"/>
        <end position="109"/>
    </location>
</feature>
<feature type="transmembrane region" description="Helical" evidence="2">
    <location>
        <begin position="60"/>
        <end position="78"/>
    </location>
</feature>
<dbReference type="Pfam" id="PF08229">
    <property type="entry name" value="SHR3_chaperone"/>
    <property type="match status" value="1"/>
</dbReference>
<keyword evidence="2" id="KW-0812">Transmembrane</keyword>
<dbReference type="STRING" id="1051890.A0A3N4LIR8"/>
<evidence type="ECO:0000313" key="4">
    <source>
        <dbReference type="Proteomes" id="UP000267821"/>
    </source>
</evidence>
<dbReference type="InterPro" id="IPR013248">
    <property type="entry name" value="Psh3/Shr3"/>
</dbReference>
<protein>
    <submittedName>
        <fullName evidence="3">Shr3 amino acid permease chaperone</fullName>
    </submittedName>
</protein>
<dbReference type="PANTHER" id="PTHR28228:SF1">
    <property type="entry name" value="SECRETORY COMPONENT PROTEIN SHR3"/>
    <property type="match status" value="1"/>
</dbReference>
<dbReference type="InParanoid" id="A0A3N4LIR8"/>
<evidence type="ECO:0000313" key="3">
    <source>
        <dbReference type="EMBL" id="RPB21332.1"/>
    </source>
</evidence>
<sequence>MGRNQFGTFMIIAPTSFFLGILFTNLPFDYPTLWTTHPPTESVLRTIESHYSHISLSPPLIPRVLNAMIILGLTGFLAKLALYSPSESNYLFDGASLILYLIALVMYGTNLVQGLRIVESGTYGEEVGRVDTLKVMGATQTMMALVLLGVLVLQAGQWYAEWKEAEEEKRIEKEQKEEREREGGKKSKKA</sequence>
<evidence type="ECO:0000256" key="2">
    <source>
        <dbReference type="SAM" id="Phobius"/>
    </source>
</evidence>
<feature type="transmembrane region" description="Helical" evidence="2">
    <location>
        <begin position="142"/>
        <end position="160"/>
    </location>
</feature>
<feature type="region of interest" description="Disordered" evidence="1">
    <location>
        <begin position="166"/>
        <end position="190"/>
    </location>
</feature>
<organism evidence="3 4">
    <name type="scientific">Terfezia boudieri ATCC MYA-4762</name>
    <dbReference type="NCBI Taxonomy" id="1051890"/>
    <lineage>
        <taxon>Eukaryota</taxon>
        <taxon>Fungi</taxon>
        <taxon>Dikarya</taxon>
        <taxon>Ascomycota</taxon>
        <taxon>Pezizomycotina</taxon>
        <taxon>Pezizomycetes</taxon>
        <taxon>Pezizales</taxon>
        <taxon>Pezizaceae</taxon>
        <taxon>Terfezia</taxon>
    </lineage>
</organism>
<dbReference type="SMART" id="SM00786">
    <property type="entry name" value="SHR3_chaperone"/>
    <property type="match status" value="1"/>
</dbReference>
<keyword evidence="2" id="KW-0472">Membrane</keyword>
<gene>
    <name evidence="3" type="ORF">L211DRAFT_858450</name>
</gene>
<reference evidence="3 4" key="1">
    <citation type="journal article" date="2018" name="Nat. Ecol. Evol.">
        <title>Pezizomycetes genomes reveal the molecular basis of ectomycorrhizal truffle lifestyle.</title>
        <authorList>
            <person name="Murat C."/>
            <person name="Payen T."/>
            <person name="Noel B."/>
            <person name="Kuo A."/>
            <person name="Morin E."/>
            <person name="Chen J."/>
            <person name="Kohler A."/>
            <person name="Krizsan K."/>
            <person name="Balestrini R."/>
            <person name="Da Silva C."/>
            <person name="Montanini B."/>
            <person name="Hainaut M."/>
            <person name="Levati E."/>
            <person name="Barry K.W."/>
            <person name="Belfiori B."/>
            <person name="Cichocki N."/>
            <person name="Clum A."/>
            <person name="Dockter R.B."/>
            <person name="Fauchery L."/>
            <person name="Guy J."/>
            <person name="Iotti M."/>
            <person name="Le Tacon F."/>
            <person name="Lindquist E.A."/>
            <person name="Lipzen A."/>
            <person name="Malagnac F."/>
            <person name="Mello A."/>
            <person name="Molinier V."/>
            <person name="Miyauchi S."/>
            <person name="Poulain J."/>
            <person name="Riccioni C."/>
            <person name="Rubini A."/>
            <person name="Sitrit Y."/>
            <person name="Splivallo R."/>
            <person name="Traeger S."/>
            <person name="Wang M."/>
            <person name="Zifcakova L."/>
            <person name="Wipf D."/>
            <person name="Zambonelli A."/>
            <person name="Paolocci F."/>
            <person name="Nowrousian M."/>
            <person name="Ottonello S."/>
            <person name="Baldrian P."/>
            <person name="Spatafora J.W."/>
            <person name="Henrissat B."/>
            <person name="Nagy L.G."/>
            <person name="Aury J.M."/>
            <person name="Wincker P."/>
            <person name="Grigoriev I.V."/>
            <person name="Bonfante P."/>
            <person name="Martin F.M."/>
        </authorList>
    </citation>
    <scope>NUCLEOTIDE SEQUENCE [LARGE SCALE GENOMIC DNA]</scope>
    <source>
        <strain evidence="3 4">ATCC MYA-4762</strain>
    </source>
</reference>
<accession>A0A3N4LIR8</accession>
<dbReference type="PANTHER" id="PTHR28228">
    <property type="entry name" value="SECRETORY COMPONENT PROTEIN SHR3"/>
    <property type="match status" value="1"/>
</dbReference>
<dbReference type="Proteomes" id="UP000267821">
    <property type="component" value="Unassembled WGS sequence"/>
</dbReference>